<dbReference type="Proteomes" id="UP000462931">
    <property type="component" value="Unassembled WGS sequence"/>
</dbReference>
<dbReference type="AlphaFoldDB" id="A0A7K0FMS1"/>
<keyword evidence="1" id="KW-0812">Transmembrane</keyword>
<feature type="transmembrane region" description="Helical" evidence="1">
    <location>
        <begin position="35"/>
        <end position="60"/>
    </location>
</feature>
<evidence type="ECO:0000313" key="2">
    <source>
        <dbReference type="EMBL" id="MRX47258.1"/>
    </source>
</evidence>
<name>A0A7K0FMS1_9SPHI</name>
<evidence type="ECO:0000313" key="3">
    <source>
        <dbReference type="Proteomes" id="UP000462931"/>
    </source>
</evidence>
<dbReference type="EMBL" id="WKJI01000002">
    <property type="protein sequence ID" value="MRX47258.1"/>
    <property type="molecule type" value="Genomic_DNA"/>
</dbReference>
<reference evidence="2 3" key="1">
    <citation type="submission" date="2019-11" db="EMBL/GenBank/DDBJ databases">
        <authorList>
            <person name="Cheng Q."/>
            <person name="Yang Z."/>
        </authorList>
    </citation>
    <scope>NUCLEOTIDE SEQUENCE [LARGE SCALE GENOMIC DNA]</scope>
    <source>
        <strain evidence="2 3">HX-22-1</strain>
    </source>
</reference>
<gene>
    <name evidence="2" type="ORF">GJJ64_08675</name>
</gene>
<sequence length="71" mass="8011">MKTLKYTALTGFLVGLTFSIIGALSKINHIQGGKIWMNIGLFAFPIMLLSVVALFIYFVMNYLKLKKQLRA</sequence>
<keyword evidence="1" id="KW-0472">Membrane</keyword>
<proteinExistence type="predicted"/>
<keyword evidence="3" id="KW-1185">Reference proteome</keyword>
<comment type="caution">
    <text evidence="2">The sequence shown here is derived from an EMBL/GenBank/DDBJ whole genome shotgun (WGS) entry which is preliminary data.</text>
</comment>
<accession>A0A7K0FMS1</accession>
<evidence type="ECO:0000256" key="1">
    <source>
        <dbReference type="SAM" id="Phobius"/>
    </source>
</evidence>
<dbReference type="RefSeq" id="WP_154287410.1">
    <property type="nucleotide sequence ID" value="NZ_WKJI01000002.1"/>
</dbReference>
<keyword evidence="1" id="KW-1133">Transmembrane helix</keyword>
<organism evidence="2 3">
    <name type="scientific">Pedobacter puniceum</name>
    <dbReference type="NCBI Taxonomy" id="2666136"/>
    <lineage>
        <taxon>Bacteria</taxon>
        <taxon>Pseudomonadati</taxon>
        <taxon>Bacteroidota</taxon>
        <taxon>Sphingobacteriia</taxon>
        <taxon>Sphingobacteriales</taxon>
        <taxon>Sphingobacteriaceae</taxon>
        <taxon>Pedobacter</taxon>
    </lineage>
</organism>
<protein>
    <submittedName>
        <fullName evidence="2">Uncharacterized protein</fullName>
    </submittedName>
</protein>